<protein>
    <submittedName>
        <fullName evidence="1">Uncharacterized protein</fullName>
    </submittedName>
</protein>
<dbReference type="AlphaFoldDB" id="A0A7X0EV75"/>
<name>A0A7X0EV75_9ACTN</name>
<keyword evidence="2" id="KW-1185">Reference proteome</keyword>
<evidence type="ECO:0000313" key="1">
    <source>
        <dbReference type="EMBL" id="MBB6345228.1"/>
    </source>
</evidence>
<dbReference type="EMBL" id="JACHJB010000001">
    <property type="protein sequence ID" value="MBB6345228.1"/>
    <property type="molecule type" value="Genomic_DNA"/>
</dbReference>
<accession>A0A7X0EV75</accession>
<sequence>MGTLGAPTTYMYWSELRVREFLEANNIRISKTSTTIKSPNVPLLPVIEHVRHSGDPTMAELADKIEASLGESAVSSFDTYPVRYAKGIGSIIFSEFVSLSGQSQDRSIITTETCDSQGHAIAICLFGSMHSFDLSIREAGPGLSSGASWRSSVTPEIIRFIDGDLAKLAGPTSRSDARLRYARYAFEAAHQQGMNSEPDFLVPWKREFTYGDIQNSAEWLADVIYDIDFVKEEGQPWGRFVRLIIGAPVWIRTPKPQDIRLYSQQALELEQERIERLRVADHPGYSIAAEGWERFKARFRR</sequence>
<gene>
    <name evidence="1" type="ORF">FHU36_001737</name>
</gene>
<evidence type="ECO:0000313" key="2">
    <source>
        <dbReference type="Proteomes" id="UP000583800"/>
    </source>
</evidence>
<dbReference type="RefSeq" id="WP_185083214.1">
    <property type="nucleotide sequence ID" value="NZ_JACHJB010000001.1"/>
</dbReference>
<comment type="caution">
    <text evidence="1">The sequence shown here is derived from an EMBL/GenBank/DDBJ whole genome shotgun (WGS) entry which is preliminary data.</text>
</comment>
<proteinExistence type="predicted"/>
<reference evidence="1 2" key="1">
    <citation type="submission" date="2020-08" db="EMBL/GenBank/DDBJ databases">
        <title>Sequencing the genomes of 1000 actinobacteria strains.</title>
        <authorList>
            <person name="Klenk H.-P."/>
        </authorList>
    </citation>
    <scope>NUCLEOTIDE SEQUENCE [LARGE SCALE GENOMIC DNA]</scope>
    <source>
        <strain evidence="1 2">DSM 45913</strain>
    </source>
</reference>
<dbReference type="Proteomes" id="UP000583800">
    <property type="component" value="Unassembled WGS sequence"/>
</dbReference>
<organism evidence="1 2">
    <name type="scientific">Nonomuraea muscovyensis</name>
    <dbReference type="NCBI Taxonomy" id="1124761"/>
    <lineage>
        <taxon>Bacteria</taxon>
        <taxon>Bacillati</taxon>
        <taxon>Actinomycetota</taxon>
        <taxon>Actinomycetes</taxon>
        <taxon>Streptosporangiales</taxon>
        <taxon>Streptosporangiaceae</taxon>
        <taxon>Nonomuraea</taxon>
    </lineage>
</organism>